<evidence type="ECO:0000256" key="9">
    <source>
        <dbReference type="ARBA" id="ARBA00023270"/>
    </source>
</evidence>
<dbReference type="EMBL" id="VFPA01000005">
    <property type="protein sequence ID" value="TQM04015.1"/>
    <property type="molecule type" value="Genomic_DNA"/>
</dbReference>
<dbReference type="AlphaFoldDB" id="A0A543D3V6"/>
<dbReference type="Gene3D" id="3.20.20.70">
    <property type="entry name" value="Aldolase class I"/>
    <property type="match status" value="1"/>
</dbReference>
<comment type="function">
    <text evidence="1 11">Transaldolase is important for the balance of metabolites in the pentose-phosphate pathway.</text>
</comment>
<dbReference type="NCBIfam" id="NF002881">
    <property type="entry name" value="PRK03343.1"/>
    <property type="match status" value="1"/>
</dbReference>
<dbReference type="PIRSF" id="PIRSF036915">
    <property type="entry name" value="Trnald_Bac_Plnt"/>
    <property type="match status" value="1"/>
</dbReference>
<dbReference type="InterPro" id="IPR018225">
    <property type="entry name" value="Transaldolase_AS"/>
</dbReference>
<keyword evidence="9 11" id="KW-0704">Schiff base</keyword>
<dbReference type="InterPro" id="IPR001585">
    <property type="entry name" value="TAL/FSA"/>
</dbReference>
<comment type="similarity">
    <text evidence="4 11">Belongs to the transaldolase family. Type 2 subfamily.</text>
</comment>
<proteinExistence type="inferred from homology"/>
<dbReference type="OrthoDB" id="9809101at2"/>
<dbReference type="PANTHER" id="PTHR10683">
    <property type="entry name" value="TRANSALDOLASE"/>
    <property type="match status" value="1"/>
</dbReference>
<dbReference type="RefSeq" id="WP_142061059.1">
    <property type="nucleotide sequence ID" value="NZ_VFPA01000005.1"/>
</dbReference>
<evidence type="ECO:0000256" key="3">
    <source>
        <dbReference type="ARBA" id="ARBA00004857"/>
    </source>
</evidence>
<evidence type="ECO:0000256" key="5">
    <source>
        <dbReference type="ARBA" id="ARBA00013151"/>
    </source>
</evidence>
<reference evidence="12 13" key="1">
    <citation type="submission" date="2019-06" db="EMBL/GenBank/DDBJ databases">
        <title>Sequencing the genomes of 1000 actinobacteria strains.</title>
        <authorList>
            <person name="Klenk H.-P."/>
        </authorList>
    </citation>
    <scope>NUCLEOTIDE SEQUENCE [LARGE SCALE GENOMIC DNA]</scope>
    <source>
        <strain evidence="12 13">DSM 45301</strain>
    </source>
</reference>
<dbReference type="SUPFAM" id="SSF51569">
    <property type="entry name" value="Aldolase"/>
    <property type="match status" value="1"/>
</dbReference>
<organism evidence="12 13">
    <name type="scientific">Pseudonocardia kunmingensis</name>
    <dbReference type="NCBI Taxonomy" id="630975"/>
    <lineage>
        <taxon>Bacteria</taxon>
        <taxon>Bacillati</taxon>
        <taxon>Actinomycetota</taxon>
        <taxon>Actinomycetes</taxon>
        <taxon>Pseudonocardiales</taxon>
        <taxon>Pseudonocardiaceae</taxon>
        <taxon>Pseudonocardia</taxon>
    </lineage>
</organism>
<keyword evidence="7 11" id="KW-0808">Transferase</keyword>
<dbReference type="Pfam" id="PF00923">
    <property type="entry name" value="TAL_FSA"/>
    <property type="match status" value="1"/>
</dbReference>
<dbReference type="NCBIfam" id="TIGR00876">
    <property type="entry name" value="tal_mycobact"/>
    <property type="match status" value="1"/>
</dbReference>
<evidence type="ECO:0000313" key="13">
    <source>
        <dbReference type="Proteomes" id="UP000315677"/>
    </source>
</evidence>
<evidence type="ECO:0000313" key="12">
    <source>
        <dbReference type="EMBL" id="TQM04015.1"/>
    </source>
</evidence>
<evidence type="ECO:0000256" key="6">
    <source>
        <dbReference type="ARBA" id="ARBA00022490"/>
    </source>
</evidence>
<dbReference type="HAMAP" id="MF_00493">
    <property type="entry name" value="Transaldolase_2"/>
    <property type="match status" value="1"/>
</dbReference>
<protein>
    <recommendedName>
        <fullName evidence="5 11">Transaldolase</fullName>
        <ecNumber evidence="5 11">2.2.1.2</ecNumber>
    </recommendedName>
</protein>
<evidence type="ECO:0000256" key="7">
    <source>
        <dbReference type="ARBA" id="ARBA00022679"/>
    </source>
</evidence>
<keyword evidence="8 11" id="KW-0570">Pentose shunt</keyword>
<dbReference type="InterPro" id="IPR013785">
    <property type="entry name" value="Aldolase_TIM"/>
</dbReference>
<keyword evidence="13" id="KW-1185">Reference proteome</keyword>
<evidence type="ECO:0000256" key="11">
    <source>
        <dbReference type="HAMAP-Rule" id="MF_00493"/>
    </source>
</evidence>
<evidence type="ECO:0000256" key="10">
    <source>
        <dbReference type="ARBA" id="ARBA00048810"/>
    </source>
</evidence>
<evidence type="ECO:0000256" key="1">
    <source>
        <dbReference type="ARBA" id="ARBA00003518"/>
    </source>
</evidence>
<comment type="subcellular location">
    <subcellularLocation>
        <location evidence="2 11">Cytoplasm</location>
    </subcellularLocation>
</comment>
<evidence type="ECO:0000256" key="8">
    <source>
        <dbReference type="ARBA" id="ARBA00023126"/>
    </source>
</evidence>
<keyword evidence="6 11" id="KW-0963">Cytoplasm</keyword>
<name>A0A543D3V6_9PSEU</name>
<dbReference type="PROSITE" id="PS01054">
    <property type="entry name" value="TRANSALDOLASE_1"/>
    <property type="match status" value="1"/>
</dbReference>
<dbReference type="EC" id="2.2.1.2" evidence="5 11"/>
<evidence type="ECO:0000256" key="2">
    <source>
        <dbReference type="ARBA" id="ARBA00004496"/>
    </source>
</evidence>
<comment type="caution">
    <text evidence="12">The sequence shown here is derived from an EMBL/GenBank/DDBJ whole genome shotgun (WGS) entry which is preliminary data.</text>
</comment>
<accession>A0A543D3V6</accession>
<dbReference type="GO" id="GO:0005737">
    <property type="term" value="C:cytoplasm"/>
    <property type="evidence" value="ECO:0007669"/>
    <property type="project" value="UniProtKB-SubCell"/>
</dbReference>
<sequence>MSNERLRQLAEAGVSIWLDDLSRERLNSGNLQELITDKHVVGVTTNPTIFAGALAKGEAYDAQVRELAARGASVEDAVREITVADVQQACDVFSGTWETSGGVDGRVSLEVDPGLARDTEGTVAQALDLWKAVDRPNLLVKIPATEAGLPAITRALAEGVSVNVTLIFSVERYRAVMGAYLDGLEQAAANGHPLAGIASVASFFVSRVDTEIDKRLEAIGAETDSAEALGLRGKAGVANSRLAYAAYEEVFSSDRWKALEAKGARRQRPLWASTGVKNPDYSDTLYVTELVVADTVNTMPEKTLLAFGDHGEVHGDRVTGTAGEAQEVFDALERVGVDLTDVFLVLEDEGVDKFEKSWTELGETVTGQLEGAR</sequence>
<evidence type="ECO:0000256" key="4">
    <source>
        <dbReference type="ARBA" id="ARBA00008426"/>
    </source>
</evidence>
<dbReference type="InterPro" id="IPR004732">
    <property type="entry name" value="Transaldolase_2"/>
</dbReference>
<dbReference type="GO" id="GO:0006098">
    <property type="term" value="P:pentose-phosphate shunt"/>
    <property type="evidence" value="ECO:0007669"/>
    <property type="project" value="UniProtKB-UniRule"/>
</dbReference>
<dbReference type="GO" id="GO:0005975">
    <property type="term" value="P:carbohydrate metabolic process"/>
    <property type="evidence" value="ECO:0007669"/>
    <property type="project" value="InterPro"/>
</dbReference>
<gene>
    <name evidence="11" type="primary">tal</name>
    <name evidence="12" type="ORF">FB558_7044</name>
</gene>
<feature type="active site" description="Schiff-base intermediate with substrate" evidence="11">
    <location>
        <position position="141"/>
    </location>
</feature>
<dbReference type="GO" id="GO:0004801">
    <property type="term" value="F:transaldolase activity"/>
    <property type="evidence" value="ECO:0007669"/>
    <property type="project" value="UniProtKB-UniRule"/>
</dbReference>
<dbReference type="PANTHER" id="PTHR10683:SF31">
    <property type="entry name" value="TRANSALDOLASE"/>
    <property type="match status" value="1"/>
</dbReference>
<dbReference type="CDD" id="cd00955">
    <property type="entry name" value="Transaldolase_like"/>
    <property type="match status" value="1"/>
</dbReference>
<dbReference type="Proteomes" id="UP000315677">
    <property type="component" value="Unassembled WGS sequence"/>
</dbReference>
<comment type="catalytic activity">
    <reaction evidence="10 11">
        <text>D-sedoheptulose 7-phosphate + D-glyceraldehyde 3-phosphate = D-erythrose 4-phosphate + beta-D-fructose 6-phosphate</text>
        <dbReference type="Rhea" id="RHEA:17053"/>
        <dbReference type="ChEBI" id="CHEBI:16897"/>
        <dbReference type="ChEBI" id="CHEBI:57483"/>
        <dbReference type="ChEBI" id="CHEBI:57634"/>
        <dbReference type="ChEBI" id="CHEBI:59776"/>
        <dbReference type="EC" id="2.2.1.2"/>
    </reaction>
</comment>
<dbReference type="UniPathway" id="UPA00115">
    <property type="reaction ID" value="UER00414"/>
</dbReference>
<comment type="pathway">
    <text evidence="3 11">Carbohydrate degradation; pentose phosphate pathway; D-glyceraldehyde 3-phosphate and beta-D-fructose 6-phosphate from D-ribose 5-phosphate and D-xylulose 5-phosphate (non-oxidative stage): step 2/3.</text>
</comment>